<feature type="non-terminal residue" evidence="3">
    <location>
        <position position="858"/>
    </location>
</feature>
<dbReference type="InterPro" id="IPR045341">
    <property type="entry name" value="DUF6532"/>
</dbReference>
<accession>A0A0A1UJF0</accession>
<gene>
    <name evidence="3" type="ORF">RSOL_289910</name>
</gene>
<feature type="region of interest" description="Disordered" evidence="1">
    <location>
        <begin position="316"/>
        <end position="489"/>
    </location>
</feature>
<feature type="compositionally biased region" description="Basic residues" evidence="1">
    <location>
        <begin position="517"/>
        <end position="533"/>
    </location>
</feature>
<feature type="region of interest" description="Disordered" evidence="1">
    <location>
        <begin position="18"/>
        <end position="88"/>
    </location>
</feature>
<comment type="caution">
    <text evidence="3">The sequence shown here is derived from an EMBL/GenBank/DDBJ whole genome shotgun (WGS) entry which is preliminary data.</text>
</comment>
<reference evidence="3" key="1">
    <citation type="submission" date="2014-01" db="EMBL/GenBank/DDBJ databases">
        <authorList>
            <person name="Cubeta M."/>
            <person name="Pakala S."/>
            <person name="Fedorova N."/>
            <person name="Shabalina S.N."/>
            <person name="Thomas E."/>
            <person name="Dean R."/>
            <person name="Jabaji S."/>
            <person name="Neate S."/>
            <person name="Toda T."/>
            <person name="Tavantzis S."/>
            <person name="Vilgalys R."/>
            <person name="Bharathan N."/>
            <person name="Pakala S."/>
            <person name="Losada L.S."/>
            <person name="Zafar N."/>
            <person name="Nierman W."/>
        </authorList>
    </citation>
    <scope>NUCLEOTIDE SEQUENCE [LARGE SCALE GENOMIC DNA]</scope>
    <source>
        <strain evidence="3">AG-3</strain>
    </source>
</reference>
<dbReference type="Pfam" id="PF20149">
    <property type="entry name" value="DUF6532"/>
    <property type="match status" value="1"/>
</dbReference>
<evidence type="ECO:0000259" key="2">
    <source>
        <dbReference type="Pfam" id="PF20149"/>
    </source>
</evidence>
<feature type="compositionally biased region" description="Low complexity" evidence="1">
    <location>
        <begin position="361"/>
        <end position="376"/>
    </location>
</feature>
<protein>
    <recommendedName>
        <fullName evidence="2">DUF6532 domain-containing protein</fullName>
    </recommendedName>
</protein>
<evidence type="ECO:0000313" key="3">
    <source>
        <dbReference type="EMBL" id="EUC58990.1"/>
    </source>
</evidence>
<feature type="compositionally biased region" description="Polar residues" evidence="1">
    <location>
        <begin position="29"/>
        <end position="38"/>
    </location>
</feature>
<name>A0A0A1UJF0_9AGAM</name>
<feature type="compositionally biased region" description="Low complexity" evidence="1">
    <location>
        <begin position="49"/>
        <end position="60"/>
    </location>
</feature>
<proteinExistence type="predicted"/>
<feature type="region of interest" description="Disordered" evidence="1">
    <location>
        <begin position="226"/>
        <end position="270"/>
    </location>
</feature>
<organism evidence="3">
    <name type="scientific">Rhizoctonia solani AG-3 Rhs1AP</name>
    <dbReference type="NCBI Taxonomy" id="1086054"/>
    <lineage>
        <taxon>Eukaryota</taxon>
        <taxon>Fungi</taxon>
        <taxon>Dikarya</taxon>
        <taxon>Basidiomycota</taxon>
        <taxon>Agaricomycotina</taxon>
        <taxon>Agaricomycetes</taxon>
        <taxon>Cantharellales</taxon>
        <taxon>Ceratobasidiaceae</taxon>
        <taxon>Rhizoctonia</taxon>
    </lineage>
</organism>
<sequence length="858" mass="94736">MTEITTSAIFARIHQTSATQTGAPALASPTGTSSNNACLPNPVAPNPVQYDSSYSDPQQSEELRRSSRSHTRSARAQDGGYGKESTSMPEHFTDIFFAKDTKLAADKQRAERAGRTRARNNKGKSSQAQSDAESAAGPEAQLKGQHLSRSPTPIFTTNRPEAQSTRNDLQEKIIRKFHQVIEDSDTQMLINVDGALSSDPTYASQSQEQSVETRFLPPVGVGVGGGFHLNHSSHSQGSRNSKTYGRSMGGLRTISTPKPSCAKPNCNPPSPHGATACENDPERYHCLAPASQTHASLLPPLPVHDSASPFLVPHSAPLLGYPDDQGSHRSPSPAPLEHNYMESQSLGGSPLAHSSIGQHVPRGSSGSSPPLRTGGSIAHISTSSKSLGECVPTPSPVTGHKVHQRLSQHSAPDPVTFTSQQSDHSQQAHLHHSATPEPSALRLTPSEPEGGVQRHTPTSSRAKRPLDTPATPLRPRKRPATTFRPTVGGRAYNGRLNIVEINSKRVSTTGIRSQQLVHRRTSSSKTRHKKKSTARITTPVLSASQQTGIDDFDLLDDFDDDQLVVDSALKGELVESGYRKPTAHDLPVWERAIWREVRDVTWGFSMGQGNFQSRSVFASWVSASFSEVVKLKLPHMDTTTTTMSDDMMTVILNNLCNARYQDLLKLRKPVQEYYRLKNPSTPDERQDNEDRVREVYPNWFHYQDLDDLADLYEGEIMYSALESMFFYGPKAIGSRYPSLFSRSNDPKDERKHLAVMAYLATMVQFCLGEWTEGYFNQDTLNATKQHSVWLCHFDGLKNVSLKARKRLIETYNQWVQNAHESSQAQAKFSKKTYVQAVIRLKDVRPDTPSRSPSPNNQD</sequence>
<feature type="compositionally biased region" description="Polar residues" evidence="1">
    <location>
        <begin position="407"/>
        <end position="428"/>
    </location>
</feature>
<feature type="compositionally biased region" description="Polar residues" evidence="1">
    <location>
        <begin position="147"/>
        <end position="166"/>
    </location>
</feature>
<dbReference type="OrthoDB" id="3244572at2759"/>
<feature type="compositionally biased region" description="Polar residues" evidence="1">
    <location>
        <begin position="230"/>
        <end position="244"/>
    </location>
</feature>
<feature type="region of interest" description="Disordered" evidence="1">
    <location>
        <begin position="106"/>
        <end position="166"/>
    </location>
</feature>
<dbReference type="AlphaFoldDB" id="A0A0A1UJF0"/>
<feature type="region of interest" description="Disordered" evidence="1">
    <location>
        <begin position="510"/>
        <end position="536"/>
    </location>
</feature>
<feature type="compositionally biased region" description="Low complexity" evidence="1">
    <location>
        <begin position="125"/>
        <end position="136"/>
    </location>
</feature>
<dbReference type="EMBL" id="JATN01000321">
    <property type="protein sequence ID" value="EUC58990.1"/>
    <property type="molecule type" value="Genomic_DNA"/>
</dbReference>
<feature type="domain" description="DUF6532" evidence="2">
    <location>
        <begin position="618"/>
        <end position="798"/>
    </location>
</feature>
<dbReference type="Proteomes" id="UP000030108">
    <property type="component" value="Unassembled WGS sequence"/>
</dbReference>
<evidence type="ECO:0000256" key="1">
    <source>
        <dbReference type="SAM" id="MobiDB-lite"/>
    </source>
</evidence>